<dbReference type="Gene3D" id="3.40.50.1820">
    <property type="entry name" value="alpha/beta hydrolase"/>
    <property type="match status" value="1"/>
</dbReference>
<organism evidence="4 5">
    <name type="scientific">Candidatus Bealeia paramacronuclearis</name>
    <dbReference type="NCBI Taxonomy" id="1921001"/>
    <lineage>
        <taxon>Bacteria</taxon>
        <taxon>Pseudomonadati</taxon>
        <taxon>Pseudomonadota</taxon>
        <taxon>Alphaproteobacteria</taxon>
        <taxon>Holosporales</taxon>
        <taxon>Holosporaceae</taxon>
        <taxon>Candidatus Bealeia</taxon>
    </lineage>
</organism>
<dbReference type="EMBL" id="CP133270">
    <property type="protein sequence ID" value="WVX66677.1"/>
    <property type="molecule type" value="Genomic_DNA"/>
</dbReference>
<dbReference type="PANTHER" id="PTHR10655">
    <property type="entry name" value="LYSOPHOSPHOLIPASE-RELATED"/>
    <property type="match status" value="1"/>
</dbReference>
<evidence type="ECO:0000313" key="4">
    <source>
        <dbReference type="EMBL" id="WVX66677.1"/>
    </source>
</evidence>
<dbReference type="InterPro" id="IPR003140">
    <property type="entry name" value="PLipase/COase/thioEstase"/>
</dbReference>
<comment type="similarity">
    <text evidence="1">Belongs to the AB hydrolase superfamily. AB hydrolase 2 family.</text>
</comment>
<evidence type="ECO:0000313" key="5">
    <source>
        <dbReference type="Proteomes" id="UP001330434"/>
    </source>
</evidence>
<dbReference type="InterPro" id="IPR050565">
    <property type="entry name" value="LYPA1-2/EST-like"/>
</dbReference>
<name>A0ABZ2C5F1_9PROT</name>
<proteinExistence type="inferred from homology"/>
<dbReference type="Proteomes" id="UP001330434">
    <property type="component" value="Chromosome"/>
</dbReference>
<dbReference type="RefSeq" id="WP_331255521.1">
    <property type="nucleotide sequence ID" value="NZ_CP133270.1"/>
</dbReference>
<protein>
    <submittedName>
        <fullName evidence="4">Hydrolase</fullName>
    </submittedName>
</protein>
<dbReference type="GO" id="GO:0016787">
    <property type="term" value="F:hydrolase activity"/>
    <property type="evidence" value="ECO:0007669"/>
    <property type="project" value="UniProtKB-KW"/>
</dbReference>
<keyword evidence="2 4" id="KW-0378">Hydrolase</keyword>
<evidence type="ECO:0000256" key="2">
    <source>
        <dbReference type="ARBA" id="ARBA00022801"/>
    </source>
</evidence>
<keyword evidence="5" id="KW-1185">Reference proteome</keyword>
<accession>A0ABZ2C5F1</accession>
<evidence type="ECO:0000256" key="1">
    <source>
        <dbReference type="ARBA" id="ARBA00006499"/>
    </source>
</evidence>
<dbReference type="InterPro" id="IPR029058">
    <property type="entry name" value="AB_hydrolase_fold"/>
</dbReference>
<dbReference type="PANTHER" id="PTHR10655:SF17">
    <property type="entry name" value="LYSOPHOSPHOLIPASE-LIKE PROTEIN 1"/>
    <property type="match status" value="1"/>
</dbReference>
<feature type="domain" description="Phospholipase/carboxylesterase/thioesterase" evidence="3">
    <location>
        <begin position="15"/>
        <end position="212"/>
    </location>
</feature>
<dbReference type="Pfam" id="PF02230">
    <property type="entry name" value="Abhydrolase_2"/>
    <property type="match status" value="1"/>
</dbReference>
<dbReference type="SUPFAM" id="SSF53474">
    <property type="entry name" value="alpha/beta-Hydrolases"/>
    <property type="match status" value="1"/>
</dbReference>
<gene>
    <name evidence="4" type="ORF">Bealeia1_00860</name>
</gene>
<sequence length="217" mass="23794">MHQMNGPRLQHAQGTTPQGLVVIFHGYGASGDNLISLAHEWHQDFPTLDFIAPNGIEAWEGGIPGGYQWFSLIDRSLKRIEKSLDELRPTIISFLDAELQKRNLAYKDLILVGFSQGAMLALDLGLHGQNPPAGVIAYSGGYISTKDIDQKNVPVLLIHGTDDSVLPPENSHASHVLLKDAGVASQLHILENLDHAIDHRGLRLGEDFIRKTLGALY</sequence>
<reference evidence="4 5" key="1">
    <citation type="journal article" date="2024" name="Environ. Microbiol.">
        <title>Novel evolutionary insights on the interactions of the Holosporales (Alphaproteobacteria) with eukaryotic hosts from comparative genomics.</title>
        <authorList>
            <person name="Giovannini M."/>
            <person name="Petroni G."/>
            <person name="Castelli M."/>
        </authorList>
    </citation>
    <scope>NUCLEOTIDE SEQUENCE [LARGE SCALE GENOMIC DNA]</scope>
    <source>
        <strain evidence="4 5">US_Bl 15I1</strain>
    </source>
</reference>
<evidence type="ECO:0000259" key="3">
    <source>
        <dbReference type="Pfam" id="PF02230"/>
    </source>
</evidence>